<accession>A0A928KQX4</accession>
<dbReference type="InterPro" id="IPR045865">
    <property type="entry name" value="ACT-like_dom_sf"/>
</dbReference>
<dbReference type="CDD" id="cd04891">
    <property type="entry name" value="ACT_AK-LysC-DapG-like_1"/>
    <property type="match status" value="1"/>
</dbReference>
<protein>
    <recommendedName>
        <fullName evidence="4">aspartate kinase</fullName>
        <ecNumber evidence="4">2.7.2.4</ecNumber>
    </recommendedName>
</protein>
<dbReference type="GO" id="GO:0004072">
    <property type="term" value="F:aspartate kinase activity"/>
    <property type="evidence" value="ECO:0007669"/>
    <property type="project" value="UniProtKB-EC"/>
</dbReference>
<evidence type="ECO:0000256" key="2">
    <source>
        <dbReference type="ARBA" id="ARBA00005139"/>
    </source>
</evidence>
<dbReference type="GO" id="GO:0009090">
    <property type="term" value="P:homoserine biosynthetic process"/>
    <property type="evidence" value="ECO:0007669"/>
    <property type="project" value="TreeGrafter"/>
</dbReference>
<reference evidence="12" key="1">
    <citation type="submission" date="2019-04" db="EMBL/GenBank/DDBJ databases">
        <title>Evolution of Biomass-Degrading Anaerobic Consortia Revealed by Metagenomics.</title>
        <authorList>
            <person name="Peng X."/>
        </authorList>
    </citation>
    <scope>NUCLEOTIDE SEQUENCE</scope>
    <source>
        <strain evidence="12">SIG551</strain>
    </source>
</reference>
<keyword evidence="9" id="KW-0457">Lysine biosynthesis</keyword>
<organism evidence="12 13">
    <name type="scientific">Faecalispora sporosphaeroides</name>
    <dbReference type="NCBI Taxonomy" id="1549"/>
    <lineage>
        <taxon>Bacteria</taxon>
        <taxon>Bacillati</taxon>
        <taxon>Bacillota</taxon>
        <taxon>Clostridia</taxon>
        <taxon>Eubacteriales</taxon>
        <taxon>Oscillospiraceae</taxon>
        <taxon>Faecalispora</taxon>
    </lineage>
</organism>
<dbReference type="PANTHER" id="PTHR21499">
    <property type="entry name" value="ASPARTATE KINASE"/>
    <property type="match status" value="1"/>
</dbReference>
<dbReference type="InterPro" id="IPR054352">
    <property type="entry name" value="ACT_Aspartokinase"/>
</dbReference>
<keyword evidence="8" id="KW-0067">ATP-binding</keyword>
<gene>
    <name evidence="12" type="ORF">E7512_04990</name>
</gene>
<dbReference type="Gene3D" id="3.30.70.260">
    <property type="match status" value="2"/>
</dbReference>
<evidence type="ECO:0000256" key="4">
    <source>
        <dbReference type="ARBA" id="ARBA00013059"/>
    </source>
</evidence>
<evidence type="ECO:0000313" key="13">
    <source>
        <dbReference type="Proteomes" id="UP000754750"/>
    </source>
</evidence>
<evidence type="ECO:0000256" key="8">
    <source>
        <dbReference type="ARBA" id="ARBA00022840"/>
    </source>
</evidence>
<name>A0A928KQX4_9FIRM</name>
<sequence length="156" mass="16776">MMPGATIASSSEITLITLQNCSANISFLSEIFEKIAALGVNVDMISLSPTQGAFTSLSFTIADEDLGKMLQFTSELQARHEIKMIVSSGNSKITVSDQRMKHTPGIAAAVFAAAARVSTDVRIITTSEEEVSLLVTFADYPETLTAIEQAMREPQD</sequence>
<evidence type="ECO:0000256" key="5">
    <source>
        <dbReference type="ARBA" id="ARBA00022679"/>
    </source>
</evidence>
<evidence type="ECO:0000256" key="6">
    <source>
        <dbReference type="ARBA" id="ARBA00022741"/>
    </source>
</evidence>
<keyword evidence="5" id="KW-0808">Transferase</keyword>
<evidence type="ECO:0000256" key="7">
    <source>
        <dbReference type="ARBA" id="ARBA00022777"/>
    </source>
</evidence>
<keyword evidence="6" id="KW-0547">Nucleotide-binding</keyword>
<comment type="catalytic activity">
    <reaction evidence="10">
        <text>L-aspartate + ATP = 4-phospho-L-aspartate + ADP</text>
        <dbReference type="Rhea" id="RHEA:23776"/>
        <dbReference type="ChEBI" id="CHEBI:29991"/>
        <dbReference type="ChEBI" id="CHEBI:30616"/>
        <dbReference type="ChEBI" id="CHEBI:57535"/>
        <dbReference type="ChEBI" id="CHEBI:456216"/>
        <dbReference type="EC" id="2.7.2.4"/>
    </reaction>
</comment>
<evidence type="ECO:0000259" key="11">
    <source>
        <dbReference type="PROSITE" id="PS51671"/>
    </source>
</evidence>
<keyword evidence="7" id="KW-0418">Kinase</keyword>
<dbReference type="PROSITE" id="PS51671">
    <property type="entry name" value="ACT"/>
    <property type="match status" value="1"/>
</dbReference>
<evidence type="ECO:0000256" key="9">
    <source>
        <dbReference type="ARBA" id="ARBA00023154"/>
    </source>
</evidence>
<dbReference type="GO" id="GO:0005524">
    <property type="term" value="F:ATP binding"/>
    <property type="evidence" value="ECO:0007669"/>
    <property type="project" value="UniProtKB-KW"/>
</dbReference>
<dbReference type="AlphaFoldDB" id="A0A928KQX4"/>
<keyword evidence="9" id="KW-0028">Amino-acid biosynthesis</keyword>
<evidence type="ECO:0000313" key="12">
    <source>
        <dbReference type="EMBL" id="MBE6832925.1"/>
    </source>
</evidence>
<evidence type="ECO:0000256" key="1">
    <source>
        <dbReference type="ARBA" id="ARBA00004986"/>
    </source>
</evidence>
<dbReference type="RefSeq" id="WP_027103798.1">
    <property type="nucleotide sequence ID" value="NZ_JBKWRC010000001.1"/>
</dbReference>
<evidence type="ECO:0000256" key="3">
    <source>
        <dbReference type="ARBA" id="ARBA00010122"/>
    </source>
</evidence>
<dbReference type="GO" id="GO:0005829">
    <property type="term" value="C:cytosol"/>
    <property type="evidence" value="ECO:0007669"/>
    <property type="project" value="TreeGrafter"/>
</dbReference>
<dbReference type="EMBL" id="SVNY01000002">
    <property type="protein sequence ID" value="MBE6832925.1"/>
    <property type="molecule type" value="Genomic_DNA"/>
</dbReference>
<dbReference type="SUPFAM" id="SSF55021">
    <property type="entry name" value="ACT-like"/>
    <property type="match status" value="2"/>
</dbReference>
<dbReference type="InterPro" id="IPR002912">
    <property type="entry name" value="ACT_dom"/>
</dbReference>
<dbReference type="Proteomes" id="UP000754750">
    <property type="component" value="Unassembled WGS sequence"/>
</dbReference>
<evidence type="ECO:0000256" key="10">
    <source>
        <dbReference type="ARBA" id="ARBA00047872"/>
    </source>
</evidence>
<dbReference type="GO" id="GO:0009089">
    <property type="term" value="P:lysine biosynthetic process via diaminopimelate"/>
    <property type="evidence" value="ECO:0007669"/>
    <property type="project" value="TreeGrafter"/>
</dbReference>
<dbReference type="Pfam" id="PF22468">
    <property type="entry name" value="ACT_9"/>
    <property type="match status" value="1"/>
</dbReference>
<dbReference type="PANTHER" id="PTHR21499:SF3">
    <property type="entry name" value="ASPARTOKINASE"/>
    <property type="match status" value="1"/>
</dbReference>
<comment type="pathway">
    <text evidence="2">Amino-acid biosynthesis; L-threonine biosynthesis; L-threonine from L-aspartate: step 1/5.</text>
</comment>
<dbReference type="EC" id="2.7.2.4" evidence="4"/>
<proteinExistence type="inferred from homology"/>
<comment type="caution">
    <text evidence="12">The sequence shown here is derived from an EMBL/GenBank/DDBJ whole genome shotgun (WGS) entry which is preliminary data.</text>
</comment>
<comment type="similarity">
    <text evidence="3">Belongs to the aspartokinase family.</text>
</comment>
<feature type="domain" description="ACT" evidence="11">
    <location>
        <begin position="16"/>
        <end position="98"/>
    </location>
</feature>
<comment type="pathway">
    <text evidence="1">Amino-acid biosynthesis; L-methionine biosynthesis via de novo pathway; L-homoserine from L-aspartate: step 1/3.</text>
</comment>